<keyword evidence="3" id="KW-1185">Reference proteome</keyword>
<protein>
    <recommendedName>
        <fullName evidence="4">Transposase IS200-like domain-containing protein</fullName>
    </recommendedName>
</protein>
<accession>A0AAX2F5W6</accession>
<evidence type="ECO:0008006" key="4">
    <source>
        <dbReference type="Google" id="ProtNLM"/>
    </source>
</evidence>
<name>A0AAX2F5W6_9BACT</name>
<evidence type="ECO:0000313" key="2">
    <source>
        <dbReference type="EMBL" id="SHG01079.1"/>
    </source>
</evidence>
<feature type="region of interest" description="Disordered" evidence="1">
    <location>
        <begin position="206"/>
        <end position="230"/>
    </location>
</feature>
<evidence type="ECO:0000313" key="3">
    <source>
        <dbReference type="Proteomes" id="UP000184105"/>
    </source>
</evidence>
<proteinExistence type="predicted"/>
<dbReference type="GO" id="GO:0043565">
    <property type="term" value="F:sequence-specific DNA binding"/>
    <property type="evidence" value="ECO:0007669"/>
    <property type="project" value="TreeGrafter"/>
</dbReference>
<organism evidence="2 3">
    <name type="scientific">Prevotella scopos JCM 17725</name>
    <dbReference type="NCBI Taxonomy" id="1236518"/>
    <lineage>
        <taxon>Bacteria</taxon>
        <taxon>Pseudomonadati</taxon>
        <taxon>Bacteroidota</taxon>
        <taxon>Bacteroidia</taxon>
        <taxon>Bacteroidales</taxon>
        <taxon>Prevotellaceae</taxon>
        <taxon>Prevotella</taxon>
    </lineage>
</organism>
<gene>
    <name evidence="2" type="ORF">SAMN05444364_1263</name>
</gene>
<dbReference type="AlphaFoldDB" id="A0AAX2F5W6"/>
<evidence type="ECO:0000256" key="1">
    <source>
        <dbReference type="SAM" id="MobiDB-lite"/>
    </source>
</evidence>
<dbReference type="Gene3D" id="3.30.70.1290">
    <property type="entry name" value="Transposase IS200-like"/>
    <property type="match status" value="1"/>
</dbReference>
<dbReference type="SUPFAM" id="SSF143422">
    <property type="entry name" value="Transposase IS200-like"/>
    <property type="match status" value="1"/>
</dbReference>
<dbReference type="InterPro" id="IPR052715">
    <property type="entry name" value="RAYT_transposase"/>
</dbReference>
<dbReference type="EMBL" id="FQWA01000026">
    <property type="protein sequence ID" value="SHG01079.1"/>
    <property type="molecule type" value="Genomic_DNA"/>
</dbReference>
<comment type="caution">
    <text evidence="2">The sequence shown here is derived from an EMBL/GenBank/DDBJ whole genome shotgun (WGS) entry which is preliminary data.</text>
</comment>
<reference evidence="2 3" key="1">
    <citation type="submission" date="2016-11" db="EMBL/GenBank/DDBJ databases">
        <authorList>
            <person name="Varghese N."/>
            <person name="Submissions S."/>
        </authorList>
    </citation>
    <scope>NUCLEOTIDE SEQUENCE [LARGE SCALE GENOMIC DNA]</scope>
    <source>
        <strain evidence="2 3">DSM 22613</strain>
    </source>
</reference>
<sequence>MLFLFDVENANLTKISQKEKRKTLFNSHEGSFSFSENSIFVSVVWTFRIIFVFLCVTNYELKAMKSNPAIYVEGVGWRRARVASLLRRLKGHDYQGRSIYMITLCTEGRQPLLGRLMRRTAAVASAYIEPTELGSEVVCCWREIPKHYPEVSVLAFQVMPDHIHGILFVTHEMAVHLGKVVNGFKVGCNRAYRRLVLGSSEALPQKQGQEDRIGRQRLAGSGERTKQRGCKHPEHGLLFAPGYHDSVLRGKGQLENMFRYVADNPRRLAMKRDNPKLFRVVNSLKVGERTFSAIGNQWLLEHPIRLQVRCHNNKTPENLRLIALQKEYFLARGREGGVLVSPCISAGEKEIARAALEEKLPLIVLLENGFPPLYKPPGQYFDACCEGRLLMLAPWAYHHERRPISREQCQALNSMSAALSNEAWTMAFEQELLRYTSGEE</sequence>
<dbReference type="GO" id="GO:0004803">
    <property type="term" value="F:transposase activity"/>
    <property type="evidence" value="ECO:0007669"/>
    <property type="project" value="InterPro"/>
</dbReference>
<dbReference type="PANTHER" id="PTHR36966:SF1">
    <property type="entry name" value="REP-ASSOCIATED TYROSINE TRANSPOSASE"/>
    <property type="match status" value="1"/>
</dbReference>
<dbReference type="InterPro" id="IPR036515">
    <property type="entry name" value="Transposase_17_sf"/>
</dbReference>
<dbReference type="GO" id="GO:0006313">
    <property type="term" value="P:DNA transposition"/>
    <property type="evidence" value="ECO:0007669"/>
    <property type="project" value="InterPro"/>
</dbReference>
<dbReference type="PANTHER" id="PTHR36966">
    <property type="entry name" value="REP-ASSOCIATED TYROSINE TRANSPOSASE"/>
    <property type="match status" value="1"/>
</dbReference>
<dbReference type="Proteomes" id="UP000184105">
    <property type="component" value="Unassembled WGS sequence"/>
</dbReference>